<evidence type="ECO:0000256" key="4">
    <source>
        <dbReference type="ARBA" id="ARBA00023004"/>
    </source>
</evidence>
<keyword evidence="7" id="KW-1133">Transmembrane helix</keyword>
<dbReference type="PANTHER" id="PTHR47582:SF1">
    <property type="entry name" value="P450, PUTATIVE (EUROFUNG)-RELATED"/>
    <property type="match status" value="1"/>
</dbReference>
<keyword evidence="5" id="KW-0560">Oxidoreductase</keyword>
<evidence type="ECO:0000313" key="9">
    <source>
        <dbReference type="Proteomes" id="UP000639643"/>
    </source>
</evidence>
<name>A0A8H6JP13_9PEZI</name>
<reference evidence="8" key="1">
    <citation type="journal article" date="2020" name="Phytopathology">
        <title>Genome Sequence Resources of Colletotrichum truncatum, C. plurivorum, C. musicola, and C. sojae: Four Species Pathogenic to Soybean (Glycine max).</title>
        <authorList>
            <person name="Rogerio F."/>
            <person name="Boufleur T.R."/>
            <person name="Ciampi-Guillardi M."/>
            <person name="Sukno S.A."/>
            <person name="Thon M.R."/>
            <person name="Massola Junior N.S."/>
            <person name="Baroncelli R."/>
        </authorList>
    </citation>
    <scope>NUCLEOTIDE SEQUENCE</scope>
    <source>
        <strain evidence="8">LFN0074</strain>
    </source>
</reference>
<accession>A0A8H6JP13</accession>
<keyword evidence="7" id="KW-0812">Transmembrane</keyword>
<keyword evidence="7" id="KW-0472">Membrane</keyword>
<dbReference type="OrthoDB" id="1470350at2759"/>
<dbReference type="Pfam" id="PF00067">
    <property type="entry name" value="p450"/>
    <property type="match status" value="1"/>
</dbReference>
<dbReference type="AlphaFoldDB" id="A0A8H6JP13"/>
<keyword evidence="4 6" id="KW-0408">Iron</keyword>
<evidence type="ECO:0000256" key="2">
    <source>
        <dbReference type="ARBA" id="ARBA00010617"/>
    </source>
</evidence>
<dbReference type="GO" id="GO:0020037">
    <property type="term" value="F:heme binding"/>
    <property type="evidence" value="ECO:0007669"/>
    <property type="project" value="InterPro"/>
</dbReference>
<proteinExistence type="inferred from homology"/>
<sequence>MAANESLGQDGGLLGRPGGLNVTLVTAALALLPLVVVLKKLLFPVYDPREPPILRPRVPFFGHVFSLISETSEFYSDVSREKPLPICTLPMLHGKTYVANSPGLIAAAMRSHDISPYPSQVEASSAVLGLPQHHVEQFTNPEVLHENGKLMATSLVKSAIKGMNTAALGHCADVLNAVQPQTALTVADGWIWIEAVMAMAAAKSLYGKRQPMECFGISGLVVRTFDENLGLPGLNILPNLLAPKAIAARRRMTELLRPFYTERHDSNPDVAKLLKNRANYFRKRGLASEKASSVEYLMPWAATTNTIPMMFWFFVNVFSKPEYITRIREEVLSTVEVVRTERGDREVMVNAADLEEACPLLMACFSEVLRVHVAQTFNRRVMQDLTLEDTDGRQYLLKKGKGTNMQWSTSVTHSMPDVWGADVAPFKPERFLNTTAQEDKQRRGVLMPFGGGRHPCPGRHFAQTEIAGFIGGMALGFDVEGVKVPSAGPPSLGAAARRPLGTLGNDEIKISRRQGWEDVKLKFV</sequence>
<dbReference type="Proteomes" id="UP000639643">
    <property type="component" value="Unassembled WGS sequence"/>
</dbReference>
<dbReference type="Gene3D" id="1.10.630.10">
    <property type="entry name" value="Cytochrome P450"/>
    <property type="match status" value="1"/>
</dbReference>
<dbReference type="GO" id="GO:0016705">
    <property type="term" value="F:oxidoreductase activity, acting on paired donors, with incorporation or reduction of molecular oxygen"/>
    <property type="evidence" value="ECO:0007669"/>
    <property type="project" value="InterPro"/>
</dbReference>
<dbReference type="SUPFAM" id="SSF48264">
    <property type="entry name" value="Cytochrome P450"/>
    <property type="match status" value="1"/>
</dbReference>
<keyword evidence="6" id="KW-0349">Heme</keyword>
<evidence type="ECO:0000256" key="7">
    <source>
        <dbReference type="SAM" id="Phobius"/>
    </source>
</evidence>
<feature type="binding site" description="axial binding residue" evidence="6">
    <location>
        <position position="456"/>
    </location>
    <ligand>
        <name>heme</name>
        <dbReference type="ChEBI" id="CHEBI:30413"/>
    </ligand>
    <ligandPart>
        <name>Fe</name>
        <dbReference type="ChEBI" id="CHEBI:18248"/>
    </ligandPart>
</feature>
<comment type="caution">
    <text evidence="8">The sequence shown here is derived from an EMBL/GenBank/DDBJ whole genome shotgun (WGS) entry which is preliminary data.</text>
</comment>
<dbReference type="InterPro" id="IPR001128">
    <property type="entry name" value="Cyt_P450"/>
</dbReference>
<dbReference type="PANTHER" id="PTHR47582">
    <property type="entry name" value="P450, PUTATIVE (EUROFUNG)-RELATED"/>
    <property type="match status" value="1"/>
</dbReference>
<dbReference type="GO" id="GO:0004497">
    <property type="term" value="F:monooxygenase activity"/>
    <property type="evidence" value="ECO:0007669"/>
    <property type="project" value="UniProtKB-KW"/>
</dbReference>
<keyword evidence="5" id="KW-0503">Monooxygenase</keyword>
<organism evidence="8 9">
    <name type="scientific">Colletotrichum musicola</name>
    <dbReference type="NCBI Taxonomy" id="2175873"/>
    <lineage>
        <taxon>Eukaryota</taxon>
        <taxon>Fungi</taxon>
        <taxon>Dikarya</taxon>
        <taxon>Ascomycota</taxon>
        <taxon>Pezizomycotina</taxon>
        <taxon>Sordariomycetes</taxon>
        <taxon>Hypocreomycetidae</taxon>
        <taxon>Glomerellales</taxon>
        <taxon>Glomerellaceae</taxon>
        <taxon>Colletotrichum</taxon>
        <taxon>Colletotrichum orchidearum species complex</taxon>
    </lineage>
</organism>
<gene>
    <name evidence="8" type="ORF">CMUS01_12304</name>
</gene>
<dbReference type="CDD" id="cd11040">
    <property type="entry name" value="CYP7_CYP8-like"/>
    <property type="match status" value="1"/>
</dbReference>
<evidence type="ECO:0000256" key="6">
    <source>
        <dbReference type="PIRSR" id="PIRSR602403-1"/>
    </source>
</evidence>
<evidence type="ECO:0000256" key="1">
    <source>
        <dbReference type="ARBA" id="ARBA00001971"/>
    </source>
</evidence>
<evidence type="ECO:0000313" key="8">
    <source>
        <dbReference type="EMBL" id="KAF6816195.1"/>
    </source>
</evidence>
<evidence type="ECO:0000256" key="5">
    <source>
        <dbReference type="ARBA" id="ARBA00023033"/>
    </source>
</evidence>
<dbReference type="InterPro" id="IPR053007">
    <property type="entry name" value="CYP450_monoxygenase_sec-met"/>
</dbReference>
<evidence type="ECO:0000256" key="3">
    <source>
        <dbReference type="ARBA" id="ARBA00022723"/>
    </source>
</evidence>
<dbReference type="InterPro" id="IPR036396">
    <property type="entry name" value="Cyt_P450_sf"/>
</dbReference>
<feature type="transmembrane region" description="Helical" evidence="7">
    <location>
        <begin position="20"/>
        <end position="38"/>
    </location>
</feature>
<keyword evidence="9" id="KW-1185">Reference proteome</keyword>
<dbReference type="EMBL" id="WIGM01000680">
    <property type="protein sequence ID" value="KAF6816195.1"/>
    <property type="molecule type" value="Genomic_DNA"/>
</dbReference>
<dbReference type="InterPro" id="IPR002403">
    <property type="entry name" value="Cyt_P450_E_grp-IV"/>
</dbReference>
<comment type="similarity">
    <text evidence="2">Belongs to the cytochrome P450 family.</text>
</comment>
<protein>
    <submittedName>
        <fullName evidence="8">Prostacyclin synthase</fullName>
    </submittedName>
</protein>
<dbReference type="GO" id="GO:0005506">
    <property type="term" value="F:iron ion binding"/>
    <property type="evidence" value="ECO:0007669"/>
    <property type="project" value="InterPro"/>
</dbReference>
<keyword evidence="3 6" id="KW-0479">Metal-binding</keyword>
<dbReference type="PRINTS" id="PR00465">
    <property type="entry name" value="EP450IV"/>
</dbReference>
<comment type="cofactor">
    <cofactor evidence="1 6">
        <name>heme</name>
        <dbReference type="ChEBI" id="CHEBI:30413"/>
    </cofactor>
</comment>